<evidence type="ECO:0000313" key="1">
    <source>
        <dbReference type="EMBL" id="PWV77414.1"/>
    </source>
</evidence>
<comment type="caution">
    <text evidence="1">The sequence shown here is derived from an EMBL/GenBank/DDBJ whole genome shotgun (WGS) entry which is preliminary data.</text>
</comment>
<organism evidence="1 2">
    <name type="scientific">Nocardia neocaledoniensis</name>
    <dbReference type="NCBI Taxonomy" id="236511"/>
    <lineage>
        <taxon>Bacteria</taxon>
        <taxon>Bacillati</taxon>
        <taxon>Actinomycetota</taxon>
        <taxon>Actinomycetes</taxon>
        <taxon>Mycobacteriales</taxon>
        <taxon>Nocardiaceae</taxon>
        <taxon>Nocardia</taxon>
    </lineage>
</organism>
<keyword evidence="2" id="KW-1185">Reference proteome</keyword>
<protein>
    <recommendedName>
        <fullName evidence="3">Para-aminobenzoate N-oxygenase AurF</fullName>
    </recommendedName>
</protein>
<accession>A0A317NSK8</accession>
<proteinExistence type="predicted"/>
<dbReference type="EMBL" id="QGTL01000003">
    <property type="protein sequence ID" value="PWV77414.1"/>
    <property type="molecule type" value="Genomic_DNA"/>
</dbReference>
<dbReference type="RefSeq" id="WP_110036921.1">
    <property type="nucleotide sequence ID" value="NZ_QGTL01000003.1"/>
</dbReference>
<dbReference type="SUPFAM" id="SSF47240">
    <property type="entry name" value="Ferritin-like"/>
    <property type="match status" value="1"/>
</dbReference>
<dbReference type="AlphaFoldDB" id="A0A317NSK8"/>
<name>A0A317NSK8_9NOCA</name>
<dbReference type="Proteomes" id="UP000246410">
    <property type="component" value="Unassembled WGS sequence"/>
</dbReference>
<dbReference type="GO" id="GO:0016491">
    <property type="term" value="F:oxidoreductase activity"/>
    <property type="evidence" value="ECO:0007669"/>
    <property type="project" value="InterPro"/>
</dbReference>
<sequence>MTFAYPDMLATVRAKQWALADIDWDAPGAELVTDEQRPRLAAFMSDLVWIEHVGARGFAALVQQAPPGALREIYRHFHAEEQKHANAELALMRRWGMLDDDAMPVPNKNIRLVISWLDRYAEDMTLPVLGTVIPSLETALDGALVKFLLDEVDDPVCHEVFRHINSDESRHLAVGFQVLEQLGAGPLRKIAIETAGFAARPSFVLGALLYAPLLSRMAADIVALGLDEEKLWNAVRRYENVGERSPQIRRLPLYHVVRLHAKATIDRRQPFQLLADVSSACIDRFPVRVLGHRPSWVRELTYDPVAK</sequence>
<reference evidence="1 2" key="1">
    <citation type="submission" date="2018-05" db="EMBL/GenBank/DDBJ databases">
        <title>Genomic Encyclopedia of Type Strains, Phase IV (KMG-IV): sequencing the most valuable type-strain genomes for metagenomic binning, comparative biology and taxonomic classification.</title>
        <authorList>
            <person name="Goeker M."/>
        </authorList>
    </citation>
    <scope>NUCLEOTIDE SEQUENCE [LARGE SCALE GENOMIC DNA]</scope>
    <source>
        <strain evidence="1 2">DSM 44717</strain>
    </source>
</reference>
<gene>
    <name evidence="1" type="ORF">DFR69_10310</name>
</gene>
<dbReference type="InterPro" id="IPR009078">
    <property type="entry name" value="Ferritin-like_SF"/>
</dbReference>
<dbReference type="Gene3D" id="1.10.620.20">
    <property type="entry name" value="Ribonucleotide Reductase, subunit A"/>
    <property type="match status" value="1"/>
</dbReference>
<evidence type="ECO:0000313" key="2">
    <source>
        <dbReference type="Proteomes" id="UP000246410"/>
    </source>
</evidence>
<dbReference type="InterPro" id="IPR012348">
    <property type="entry name" value="RNR-like"/>
</dbReference>
<evidence type="ECO:0008006" key="3">
    <source>
        <dbReference type="Google" id="ProtNLM"/>
    </source>
</evidence>